<gene>
    <name evidence="1" type="ORF">LX76_04066</name>
</gene>
<reference evidence="1 2" key="1">
    <citation type="submission" date="2018-06" db="EMBL/GenBank/DDBJ databases">
        <title>Genomic Encyclopedia of Archaeal and Bacterial Type Strains, Phase II (KMG-II): from individual species to whole genera.</title>
        <authorList>
            <person name="Goeker M."/>
        </authorList>
    </citation>
    <scope>NUCLEOTIDE SEQUENCE [LARGE SCALE GENOMIC DNA]</scope>
    <source>
        <strain evidence="1 2">DSM 18774</strain>
    </source>
</reference>
<comment type="caution">
    <text evidence="1">The sequence shown here is derived from an EMBL/GenBank/DDBJ whole genome shotgun (WGS) entry which is preliminary data.</text>
</comment>
<evidence type="ECO:0000313" key="1">
    <source>
        <dbReference type="EMBL" id="PZX48805.1"/>
    </source>
</evidence>
<name>A0A2W7RDH7_9RHOB</name>
<organism evidence="1 2">
    <name type="scientific">Cereibacter changlensis</name>
    <dbReference type="NCBI Taxonomy" id="402884"/>
    <lineage>
        <taxon>Bacteria</taxon>
        <taxon>Pseudomonadati</taxon>
        <taxon>Pseudomonadota</taxon>
        <taxon>Alphaproteobacteria</taxon>
        <taxon>Rhodobacterales</taxon>
        <taxon>Paracoccaceae</taxon>
        <taxon>Cereibacter</taxon>
    </lineage>
</organism>
<proteinExistence type="predicted"/>
<accession>A0A2W7RDH7</accession>
<evidence type="ECO:0000313" key="2">
    <source>
        <dbReference type="Proteomes" id="UP000249538"/>
    </source>
</evidence>
<sequence>MARIQNPTLQLPSERLGQIKRIAEALGGLSISDTIGHLVRQEIERGTIEKTLPGIEIKHSAPAVVIAFDGGAPLRLTPEGAECLAKTIIEFTLGYEAKTTIDMTHKFAVARKGSGIKVTVPAFGGVTKTFSRDVATDLAKLIEAEAKLASER</sequence>
<dbReference type="EMBL" id="QKZS01000019">
    <property type="protein sequence ID" value="PZX48805.1"/>
    <property type="molecule type" value="Genomic_DNA"/>
</dbReference>
<dbReference type="AlphaFoldDB" id="A0A2W7RDH7"/>
<protein>
    <submittedName>
        <fullName evidence="1">Uncharacterized protein</fullName>
    </submittedName>
</protein>
<dbReference type="Proteomes" id="UP000249538">
    <property type="component" value="Unassembled WGS sequence"/>
</dbReference>